<organism evidence="2 3">
    <name type="scientific">Clytia hemisphaerica</name>
    <dbReference type="NCBI Taxonomy" id="252671"/>
    <lineage>
        <taxon>Eukaryota</taxon>
        <taxon>Metazoa</taxon>
        <taxon>Cnidaria</taxon>
        <taxon>Hydrozoa</taxon>
        <taxon>Hydroidolina</taxon>
        <taxon>Leptothecata</taxon>
        <taxon>Obeliida</taxon>
        <taxon>Clytiidae</taxon>
        <taxon>Clytia</taxon>
    </lineage>
</organism>
<evidence type="ECO:0000256" key="1">
    <source>
        <dbReference type="SAM" id="MobiDB-lite"/>
    </source>
</evidence>
<feature type="compositionally biased region" description="Polar residues" evidence="1">
    <location>
        <begin position="574"/>
        <end position="587"/>
    </location>
</feature>
<feature type="region of interest" description="Disordered" evidence="1">
    <location>
        <begin position="203"/>
        <end position="372"/>
    </location>
</feature>
<feature type="compositionally biased region" description="Low complexity" evidence="1">
    <location>
        <begin position="343"/>
        <end position="353"/>
    </location>
</feature>
<dbReference type="GeneID" id="136819914"/>
<reference evidence="2" key="1">
    <citation type="submission" date="2021-01" db="UniProtKB">
        <authorList>
            <consortium name="EnsemblMetazoa"/>
        </authorList>
    </citation>
    <scope>IDENTIFICATION</scope>
</reference>
<feature type="compositionally biased region" description="Low complexity" evidence="1">
    <location>
        <begin position="287"/>
        <end position="299"/>
    </location>
</feature>
<feature type="compositionally biased region" description="Polar residues" evidence="1">
    <location>
        <begin position="300"/>
        <end position="311"/>
    </location>
</feature>
<feature type="compositionally biased region" description="Low complexity" evidence="1">
    <location>
        <begin position="549"/>
        <end position="568"/>
    </location>
</feature>
<protein>
    <submittedName>
        <fullName evidence="2">Uncharacterized protein</fullName>
    </submittedName>
</protein>
<name>A0A7M5X611_9CNID</name>
<feature type="compositionally biased region" description="Polar residues" evidence="1">
    <location>
        <begin position="324"/>
        <end position="342"/>
    </location>
</feature>
<dbReference type="Proteomes" id="UP000594262">
    <property type="component" value="Unplaced"/>
</dbReference>
<feature type="compositionally biased region" description="Acidic residues" evidence="1">
    <location>
        <begin position="121"/>
        <end position="135"/>
    </location>
</feature>
<feature type="compositionally biased region" description="Basic residues" evidence="1">
    <location>
        <begin position="218"/>
        <end position="229"/>
    </location>
</feature>
<feature type="region of interest" description="Disordered" evidence="1">
    <location>
        <begin position="121"/>
        <end position="182"/>
    </location>
</feature>
<evidence type="ECO:0000313" key="2">
    <source>
        <dbReference type="EnsemblMetazoa" id="CLYHEMP018283.1"/>
    </source>
</evidence>
<accession>A0A7M5X611</accession>
<dbReference type="EnsemblMetazoa" id="CLYHEMT018283.1">
    <property type="protein sequence ID" value="CLYHEMP018283.1"/>
    <property type="gene ID" value="CLYHEMG018283"/>
</dbReference>
<keyword evidence="3" id="KW-1185">Reference proteome</keyword>
<feature type="compositionally biased region" description="Basic and acidic residues" evidence="1">
    <location>
        <begin position="203"/>
        <end position="216"/>
    </location>
</feature>
<feature type="compositionally biased region" description="Low complexity" evidence="1">
    <location>
        <begin position="517"/>
        <end position="532"/>
    </location>
</feature>
<sequence>MMDDNNLSRHDAQYFGSQSSARTGDDHGSSWDLGLAKRAISGCKDPNEFIRIYETFGVAEAKRYILNQINIRHETEVPHSLLVEKIKKSFHTDKDPRVFLKIHEIFGPEVARVYFLAHEESDGDMSDSSHDDDDGYWTGHQLRPKYDVESGTESSQSSDRTSFYSKNHSPSSDGIPSEQRGRYNCVRKRDECLARKLKRKYKFDDKSSESDKDNHGRQSYRHHRKRSRSTRSSLSSVRKSRKSRYSESYGSLGNSATLPTRSGIETPSLYSRASYRSEQTTSRENSPDSLKSIGLSSSSNQASITDSNGSFRSLERQYMEPTITHDSSSQTGRLSESSQLLKSYSEYSTSTTTDNEDRIVDTEDSDEFTDREPTVQELETFNCYVAHNEGRNRYAINPSKPLKVQAFLMASDSVADAEQLFVPRRSALIKVGSPSVKESDKAISVYSSLSSHSSLKSCSIRDFVNRDKPAKGAADSSITASSDSAVSDSTASFTRVSGASERSSLCLFQKQPSYQSSSAMSTSSYESSEYSSGTDNCYSLSSLRKLSSERSASAMSSDSSDSYHSIQSGDRHIGSNSPLNDTSTFQRQSRKRSARMSTNPSTKRAKLQ</sequence>
<dbReference type="RefSeq" id="XP_066932256.1">
    <property type="nucleotide sequence ID" value="XM_067076155.1"/>
</dbReference>
<dbReference type="AlphaFoldDB" id="A0A7M5X611"/>
<feature type="region of interest" description="Disordered" evidence="1">
    <location>
        <begin position="517"/>
        <end position="536"/>
    </location>
</feature>
<feature type="compositionally biased region" description="Polar residues" evidence="1">
    <location>
        <begin position="252"/>
        <end position="284"/>
    </location>
</feature>
<feature type="compositionally biased region" description="Polar residues" evidence="1">
    <location>
        <begin position="151"/>
        <end position="174"/>
    </location>
</feature>
<feature type="region of interest" description="Disordered" evidence="1">
    <location>
        <begin position="549"/>
        <end position="608"/>
    </location>
</feature>
<proteinExistence type="predicted"/>
<evidence type="ECO:0000313" key="3">
    <source>
        <dbReference type="Proteomes" id="UP000594262"/>
    </source>
</evidence>